<comment type="caution">
    <text evidence="1">The sequence shown here is derived from an EMBL/GenBank/DDBJ whole genome shotgun (WGS) entry which is preliminary data.</text>
</comment>
<protein>
    <submittedName>
        <fullName evidence="1">Uncharacterized protein</fullName>
    </submittedName>
</protein>
<gene>
    <name evidence="1" type="ORF">J2S00_000778</name>
</gene>
<dbReference type="Proteomes" id="UP001232445">
    <property type="component" value="Unassembled WGS sequence"/>
</dbReference>
<evidence type="ECO:0000313" key="2">
    <source>
        <dbReference type="Proteomes" id="UP001232445"/>
    </source>
</evidence>
<sequence length="36" mass="3840">MPRLQGGSSMSKQTAQSNRVLTRADVLFLAFGAMIG</sequence>
<accession>A0ABU0CR76</accession>
<keyword evidence="2" id="KW-1185">Reference proteome</keyword>
<dbReference type="EMBL" id="JAUSUQ010000002">
    <property type="protein sequence ID" value="MDQ0337995.1"/>
    <property type="molecule type" value="Genomic_DNA"/>
</dbReference>
<name>A0ABU0CR76_9BACI</name>
<organism evidence="1 2">
    <name type="scientific">Caldalkalibacillus uzonensis</name>
    <dbReference type="NCBI Taxonomy" id="353224"/>
    <lineage>
        <taxon>Bacteria</taxon>
        <taxon>Bacillati</taxon>
        <taxon>Bacillota</taxon>
        <taxon>Bacilli</taxon>
        <taxon>Bacillales</taxon>
        <taxon>Bacillaceae</taxon>
        <taxon>Caldalkalibacillus</taxon>
    </lineage>
</organism>
<evidence type="ECO:0000313" key="1">
    <source>
        <dbReference type="EMBL" id="MDQ0337995.1"/>
    </source>
</evidence>
<proteinExistence type="predicted"/>
<reference evidence="1 2" key="1">
    <citation type="submission" date="2023-07" db="EMBL/GenBank/DDBJ databases">
        <title>Genomic Encyclopedia of Type Strains, Phase IV (KMG-IV): sequencing the most valuable type-strain genomes for metagenomic binning, comparative biology and taxonomic classification.</title>
        <authorList>
            <person name="Goeker M."/>
        </authorList>
    </citation>
    <scope>NUCLEOTIDE SEQUENCE [LARGE SCALE GENOMIC DNA]</scope>
    <source>
        <strain evidence="1 2">DSM 17740</strain>
    </source>
</reference>